<protein>
    <submittedName>
        <fullName evidence="5">SDR family NAD(P)-dependent oxidoreductase</fullName>
    </submittedName>
</protein>
<dbReference type="Proteomes" id="UP000295411">
    <property type="component" value="Unassembled WGS sequence"/>
</dbReference>
<sequence length="227" mass="23829">MTISLITGANKGIGFETARQLVDLGHVVYIGARDTERGQEAAEVLGARFVQLDVTDDSSVRDALATIEAREGQLDVLIHNAGVLPTDLDGPTALHAFDTNAVGMVRVTEAALPLLRKSDNPNVVTVSSSAGSFWAVTNPERPEFNLPLALYSASKAAATMLTVQYAKSQPGIKFNAVEPGTTATDMTAAFGVGRPADKSARIVVRLATLGADGPTGTLQDENGNIPW</sequence>
<dbReference type="PANTHER" id="PTHR43490:SF99">
    <property type="entry name" value="SHORT-CHAIN DEHYDROGENASE_REDUCTASE"/>
    <property type="match status" value="1"/>
</dbReference>
<name>A0A4R5TSG7_9MICC</name>
<evidence type="ECO:0000256" key="2">
    <source>
        <dbReference type="ARBA" id="ARBA00022857"/>
    </source>
</evidence>
<gene>
    <name evidence="5" type="ORF">E2F48_13975</name>
</gene>
<dbReference type="GO" id="GO:0016491">
    <property type="term" value="F:oxidoreductase activity"/>
    <property type="evidence" value="ECO:0007669"/>
    <property type="project" value="UniProtKB-KW"/>
</dbReference>
<evidence type="ECO:0000313" key="6">
    <source>
        <dbReference type="Proteomes" id="UP000295411"/>
    </source>
</evidence>
<dbReference type="AlphaFoldDB" id="A0A4R5TSG7"/>
<dbReference type="PRINTS" id="PR00081">
    <property type="entry name" value="GDHRDH"/>
</dbReference>
<evidence type="ECO:0000256" key="4">
    <source>
        <dbReference type="RuleBase" id="RU000363"/>
    </source>
</evidence>
<comment type="similarity">
    <text evidence="1 4">Belongs to the short-chain dehydrogenases/reductases (SDR) family.</text>
</comment>
<keyword evidence="3" id="KW-0560">Oxidoreductase</keyword>
<dbReference type="InterPro" id="IPR020904">
    <property type="entry name" value="Sc_DH/Rdtase_CS"/>
</dbReference>
<dbReference type="InterPro" id="IPR002347">
    <property type="entry name" value="SDR_fam"/>
</dbReference>
<dbReference type="PRINTS" id="PR00080">
    <property type="entry name" value="SDRFAMILY"/>
</dbReference>
<dbReference type="EMBL" id="SMTK01000005">
    <property type="protein sequence ID" value="TDK23904.1"/>
    <property type="molecule type" value="Genomic_DNA"/>
</dbReference>
<keyword evidence="6" id="KW-1185">Reference proteome</keyword>
<dbReference type="PROSITE" id="PS00061">
    <property type="entry name" value="ADH_SHORT"/>
    <property type="match status" value="1"/>
</dbReference>
<comment type="caution">
    <text evidence="5">The sequence shown here is derived from an EMBL/GenBank/DDBJ whole genome shotgun (WGS) entry which is preliminary data.</text>
</comment>
<proteinExistence type="inferred from homology"/>
<dbReference type="RefSeq" id="WP_133404589.1">
    <property type="nucleotide sequence ID" value="NZ_SMTK01000005.1"/>
</dbReference>
<dbReference type="Pfam" id="PF00106">
    <property type="entry name" value="adh_short"/>
    <property type="match status" value="1"/>
</dbReference>
<reference evidence="5 6" key="1">
    <citation type="submission" date="2019-03" db="EMBL/GenBank/DDBJ databases">
        <title>Arthrobacter sp. nov., an bacterium isolated from biocrust in Mu Us Desert.</title>
        <authorList>
            <person name="Lixiong L."/>
        </authorList>
    </citation>
    <scope>NUCLEOTIDE SEQUENCE [LARGE SCALE GENOMIC DNA]</scope>
    <source>
        <strain evidence="5 6">SLN-3</strain>
    </source>
</reference>
<dbReference type="SUPFAM" id="SSF51735">
    <property type="entry name" value="NAD(P)-binding Rossmann-fold domains"/>
    <property type="match status" value="1"/>
</dbReference>
<dbReference type="Gene3D" id="3.40.50.720">
    <property type="entry name" value="NAD(P)-binding Rossmann-like Domain"/>
    <property type="match status" value="1"/>
</dbReference>
<keyword evidence="2" id="KW-0521">NADP</keyword>
<dbReference type="OrthoDB" id="9781117at2"/>
<evidence type="ECO:0000313" key="5">
    <source>
        <dbReference type="EMBL" id="TDK23904.1"/>
    </source>
</evidence>
<accession>A0A4R5TSG7</accession>
<dbReference type="PANTHER" id="PTHR43490">
    <property type="entry name" value="(+)-NEOMENTHOL DEHYDROGENASE"/>
    <property type="match status" value="1"/>
</dbReference>
<dbReference type="InterPro" id="IPR036291">
    <property type="entry name" value="NAD(P)-bd_dom_sf"/>
</dbReference>
<organism evidence="5 6">
    <name type="scientific">Arthrobacter crusticola</name>
    <dbReference type="NCBI Taxonomy" id="2547960"/>
    <lineage>
        <taxon>Bacteria</taxon>
        <taxon>Bacillati</taxon>
        <taxon>Actinomycetota</taxon>
        <taxon>Actinomycetes</taxon>
        <taxon>Micrococcales</taxon>
        <taxon>Micrococcaceae</taxon>
        <taxon>Arthrobacter</taxon>
    </lineage>
</organism>
<evidence type="ECO:0000256" key="1">
    <source>
        <dbReference type="ARBA" id="ARBA00006484"/>
    </source>
</evidence>
<evidence type="ECO:0000256" key="3">
    <source>
        <dbReference type="ARBA" id="ARBA00023002"/>
    </source>
</evidence>